<dbReference type="Proteomes" id="UP000556700">
    <property type="component" value="Unassembled WGS sequence"/>
</dbReference>
<comment type="caution">
    <text evidence="2">The sequence shown here is derived from an EMBL/GenBank/DDBJ whole genome shotgun (WGS) entry which is preliminary data.</text>
</comment>
<accession>A0A6V6YPI9</accession>
<evidence type="ECO:0000313" key="2">
    <source>
        <dbReference type="EMBL" id="CAD0001333.1"/>
    </source>
</evidence>
<reference evidence="2 3" key="1">
    <citation type="submission" date="2020-06" db="EMBL/GenBank/DDBJ databases">
        <authorList>
            <person name="Criscuolo A."/>
        </authorList>
    </citation>
    <scope>NUCLEOTIDE SEQUENCE [LARGE SCALE GENOMIC DNA]</scope>
    <source>
        <strain evidence="3">CIP 110025</strain>
    </source>
</reference>
<dbReference type="SUPFAM" id="SSF54909">
    <property type="entry name" value="Dimeric alpha+beta barrel"/>
    <property type="match status" value="1"/>
</dbReference>
<name>A0A6V6YPI9_9FLAO</name>
<dbReference type="InterPro" id="IPR026029">
    <property type="entry name" value="MLI_dom"/>
</dbReference>
<keyword evidence="3" id="KW-1185">Reference proteome</keyword>
<proteinExistence type="predicted"/>
<evidence type="ECO:0000313" key="3">
    <source>
        <dbReference type="Proteomes" id="UP000556700"/>
    </source>
</evidence>
<dbReference type="InterPro" id="IPR011008">
    <property type="entry name" value="Dimeric_a/b-barrel"/>
</dbReference>
<gene>
    <name evidence="2" type="ORF">FLACHUCJ7_00480</name>
</gene>
<sequence length="85" mass="9668">MNTILVNTVLGKVENIDEILPQEFAVVAALKEEGVLAHLFIKEAMGGAVLVFNETDQDKVQKLLARLPLYKYFEKIEYTLLNQQF</sequence>
<dbReference type="RefSeq" id="WP_031457041.1">
    <property type="nucleotide sequence ID" value="NZ_CAIJDO010000069.1"/>
</dbReference>
<dbReference type="AlphaFoldDB" id="A0A6V6YPI9"/>
<dbReference type="EMBL" id="CAIJDO010000069">
    <property type="protein sequence ID" value="CAD0001333.1"/>
    <property type="molecule type" value="Genomic_DNA"/>
</dbReference>
<evidence type="ECO:0000259" key="1">
    <source>
        <dbReference type="Pfam" id="PF02426"/>
    </source>
</evidence>
<organism evidence="2 3">
    <name type="scientific">Flavobacterium chungangense</name>
    <dbReference type="NCBI Taxonomy" id="554283"/>
    <lineage>
        <taxon>Bacteria</taxon>
        <taxon>Pseudomonadati</taxon>
        <taxon>Bacteroidota</taxon>
        <taxon>Flavobacteriia</taxon>
        <taxon>Flavobacteriales</taxon>
        <taxon>Flavobacteriaceae</taxon>
        <taxon>Flavobacterium</taxon>
    </lineage>
</organism>
<dbReference type="Pfam" id="PF02426">
    <property type="entry name" value="MIase"/>
    <property type="match status" value="1"/>
</dbReference>
<dbReference type="Gene3D" id="3.30.70.1060">
    <property type="entry name" value="Dimeric alpha+beta barrel"/>
    <property type="match status" value="1"/>
</dbReference>
<protein>
    <recommendedName>
        <fullName evidence="1">Muconolactone isomerase domain-containing protein</fullName>
    </recommendedName>
</protein>
<feature type="domain" description="Muconolactone isomerase" evidence="1">
    <location>
        <begin position="14"/>
        <end position="74"/>
    </location>
</feature>